<evidence type="ECO:0000256" key="1">
    <source>
        <dbReference type="ARBA" id="ARBA00022679"/>
    </source>
</evidence>
<dbReference type="CDD" id="cd20336">
    <property type="entry name" value="Rcat_RBR"/>
    <property type="match status" value="1"/>
</dbReference>
<evidence type="ECO:0000256" key="5">
    <source>
        <dbReference type="ARBA" id="ARBA00022786"/>
    </source>
</evidence>
<keyword evidence="2" id="KW-0479">Metal-binding</keyword>
<dbReference type="Pfam" id="PF01485">
    <property type="entry name" value="IBR"/>
    <property type="match status" value="1"/>
</dbReference>
<sequence length="550" mass="62093">MARVVLTAEVRQLTFPAREYLIDKDFECGICADDHEAGSPYVSVAGDAICKECYLTVLRPQFIQAQNDEESYPVMWARGKLEPSDFPDFDHKELMVWEVRKALHETPRSQRLLCQHFYRNKNKEEGDKCQHEAISEADYEAARREKVECGECLYFLGNASEGNDTITCDDCRGTSCGKCGLPFGFTDEADDHECPLGARPTVLDSIDKTLVRGTDFQICPNETCERIYGLWDGCNAMVCERCRTAFCYICGVRAKGGSSNHWQKNKPCPHYGQPKMERAMWEEALDPNEPHPAELPEPPFDVPDFGIPVQVDPEDVVEALDGRMRTETLENKPSQEVIESGNMTVEEEAALLEMDLNHARGAQVAFNAVWQQGHRVSTTYGERWLGDLDSMRTGFDRHIFFWQVILGNLHSIVGYILDSGPLCVPFDVQARFTAALEPGSMDPMEANEEANEYGTELWERSDIALPALLEEINEEDPSAWAEWGVDPRVVERWIPRMQAASERYYQLSEMLEEYLGIEAPPPPVADLNIADDDDDDTHEPGVVVVDVTLD</sequence>
<dbReference type="PROSITE" id="PS51873">
    <property type="entry name" value="TRIAD"/>
    <property type="match status" value="1"/>
</dbReference>
<evidence type="ECO:0000256" key="6">
    <source>
        <dbReference type="ARBA" id="ARBA00022833"/>
    </source>
</evidence>
<accession>A0AAE1C690</accession>
<keyword evidence="5" id="KW-0833">Ubl conjugation pathway</keyword>
<dbReference type="AlphaFoldDB" id="A0AAE1C690"/>
<feature type="domain" description="RING-type" evidence="7">
    <location>
        <begin position="24"/>
        <end position="272"/>
    </location>
</feature>
<gene>
    <name evidence="8" type="ORF">LTR78_000119</name>
</gene>
<keyword evidence="3" id="KW-0677">Repeat</keyword>
<dbReference type="EMBL" id="JAUTXT010000001">
    <property type="protein sequence ID" value="KAK3679743.1"/>
    <property type="molecule type" value="Genomic_DNA"/>
</dbReference>
<evidence type="ECO:0000256" key="4">
    <source>
        <dbReference type="ARBA" id="ARBA00022771"/>
    </source>
</evidence>
<comment type="caution">
    <text evidence="8">The sequence shown here is derived from an EMBL/GenBank/DDBJ whole genome shotgun (WGS) entry which is preliminary data.</text>
</comment>
<evidence type="ECO:0000256" key="2">
    <source>
        <dbReference type="ARBA" id="ARBA00022723"/>
    </source>
</evidence>
<dbReference type="Gene3D" id="1.20.120.1750">
    <property type="match status" value="1"/>
</dbReference>
<evidence type="ECO:0000259" key="7">
    <source>
        <dbReference type="PROSITE" id="PS51873"/>
    </source>
</evidence>
<protein>
    <recommendedName>
        <fullName evidence="7">RING-type domain-containing protein</fullName>
    </recommendedName>
</protein>
<keyword evidence="9" id="KW-1185">Reference proteome</keyword>
<keyword evidence="4" id="KW-0863">Zinc-finger</keyword>
<dbReference type="InterPro" id="IPR002867">
    <property type="entry name" value="IBR_dom"/>
</dbReference>
<evidence type="ECO:0000256" key="3">
    <source>
        <dbReference type="ARBA" id="ARBA00022737"/>
    </source>
</evidence>
<dbReference type="InterPro" id="IPR044066">
    <property type="entry name" value="TRIAD_supradom"/>
</dbReference>
<reference evidence="8" key="1">
    <citation type="submission" date="2023-07" db="EMBL/GenBank/DDBJ databases">
        <title>Black Yeasts Isolated from many extreme environments.</title>
        <authorList>
            <person name="Coleine C."/>
            <person name="Stajich J.E."/>
            <person name="Selbmann L."/>
        </authorList>
    </citation>
    <scope>NUCLEOTIDE SEQUENCE</scope>
    <source>
        <strain evidence="8">CCFEE 5485</strain>
    </source>
</reference>
<dbReference type="GO" id="GO:0016740">
    <property type="term" value="F:transferase activity"/>
    <property type="evidence" value="ECO:0007669"/>
    <property type="project" value="UniProtKB-KW"/>
</dbReference>
<dbReference type="Proteomes" id="UP001274830">
    <property type="component" value="Unassembled WGS sequence"/>
</dbReference>
<organism evidence="8 9">
    <name type="scientific">Recurvomyces mirabilis</name>
    <dbReference type="NCBI Taxonomy" id="574656"/>
    <lineage>
        <taxon>Eukaryota</taxon>
        <taxon>Fungi</taxon>
        <taxon>Dikarya</taxon>
        <taxon>Ascomycota</taxon>
        <taxon>Pezizomycotina</taxon>
        <taxon>Dothideomycetes</taxon>
        <taxon>Dothideomycetidae</taxon>
        <taxon>Mycosphaerellales</taxon>
        <taxon>Teratosphaeriaceae</taxon>
        <taxon>Recurvomyces</taxon>
    </lineage>
</organism>
<dbReference type="SUPFAM" id="SSF57850">
    <property type="entry name" value="RING/U-box"/>
    <property type="match status" value="1"/>
</dbReference>
<evidence type="ECO:0000313" key="8">
    <source>
        <dbReference type="EMBL" id="KAK3679743.1"/>
    </source>
</evidence>
<dbReference type="GO" id="GO:0008270">
    <property type="term" value="F:zinc ion binding"/>
    <property type="evidence" value="ECO:0007669"/>
    <property type="project" value="UniProtKB-KW"/>
</dbReference>
<keyword evidence="1" id="KW-0808">Transferase</keyword>
<evidence type="ECO:0000313" key="9">
    <source>
        <dbReference type="Proteomes" id="UP001274830"/>
    </source>
</evidence>
<name>A0AAE1C690_9PEZI</name>
<proteinExistence type="predicted"/>
<keyword evidence="6" id="KW-0862">Zinc</keyword>